<evidence type="ECO:0000313" key="2">
    <source>
        <dbReference type="EMBL" id="GFD03185.1"/>
    </source>
</evidence>
<feature type="compositionally biased region" description="Basic and acidic residues" evidence="1">
    <location>
        <begin position="79"/>
        <end position="88"/>
    </location>
</feature>
<reference evidence="2" key="1">
    <citation type="journal article" date="2019" name="Sci. Rep.">
        <title>Draft genome of Tanacetum cinerariifolium, the natural source of mosquito coil.</title>
        <authorList>
            <person name="Yamashiro T."/>
            <person name="Shiraishi A."/>
            <person name="Satake H."/>
            <person name="Nakayama K."/>
        </authorList>
    </citation>
    <scope>NUCLEOTIDE SEQUENCE</scope>
</reference>
<accession>A0A699SYG7</accession>
<gene>
    <name evidence="2" type="ORF">Tci_875154</name>
</gene>
<comment type="caution">
    <text evidence="2">The sequence shown here is derived from an EMBL/GenBank/DDBJ whole genome shotgun (WGS) entry which is preliminary data.</text>
</comment>
<feature type="compositionally biased region" description="Basic and acidic residues" evidence="1">
    <location>
        <begin position="1"/>
        <end position="11"/>
    </location>
</feature>
<feature type="compositionally biased region" description="Basic and acidic residues" evidence="1">
    <location>
        <begin position="46"/>
        <end position="59"/>
    </location>
</feature>
<sequence>MVTESLEHAVLAKESSQPQSLYERIQKDKDEDPSTGSDRGLKNSKTSKDAEPTKEEPKFEVPVADMPQDQEKNPNNNDDEPKGKIASK</sequence>
<protein>
    <submittedName>
        <fullName evidence="2">Uncharacterized protein</fullName>
    </submittedName>
</protein>
<proteinExistence type="predicted"/>
<name>A0A699SYG7_TANCI</name>
<evidence type="ECO:0000256" key="1">
    <source>
        <dbReference type="SAM" id="MobiDB-lite"/>
    </source>
</evidence>
<feature type="region of interest" description="Disordered" evidence="1">
    <location>
        <begin position="1"/>
        <end position="88"/>
    </location>
</feature>
<dbReference type="AlphaFoldDB" id="A0A699SYG7"/>
<organism evidence="2">
    <name type="scientific">Tanacetum cinerariifolium</name>
    <name type="common">Dalmatian daisy</name>
    <name type="synonym">Chrysanthemum cinerariifolium</name>
    <dbReference type="NCBI Taxonomy" id="118510"/>
    <lineage>
        <taxon>Eukaryota</taxon>
        <taxon>Viridiplantae</taxon>
        <taxon>Streptophyta</taxon>
        <taxon>Embryophyta</taxon>
        <taxon>Tracheophyta</taxon>
        <taxon>Spermatophyta</taxon>
        <taxon>Magnoliopsida</taxon>
        <taxon>eudicotyledons</taxon>
        <taxon>Gunneridae</taxon>
        <taxon>Pentapetalae</taxon>
        <taxon>asterids</taxon>
        <taxon>campanulids</taxon>
        <taxon>Asterales</taxon>
        <taxon>Asteraceae</taxon>
        <taxon>Asteroideae</taxon>
        <taxon>Anthemideae</taxon>
        <taxon>Anthemidinae</taxon>
        <taxon>Tanacetum</taxon>
    </lineage>
</organism>
<dbReference type="EMBL" id="BKCJ011203172">
    <property type="protein sequence ID" value="GFD03185.1"/>
    <property type="molecule type" value="Genomic_DNA"/>
</dbReference>